<gene>
    <name evidence="3" type="ORF">DIE28_04730</name>
</gene>
<evidence type="ECO:0000256" key="1">
    <source>
        <dbReference type="SAM" id="MobiDB-lite"/>
    </source>
</evidence>
<organism evidence="3 4">
    <name type="scientific">Paracoccus thiocyanatus</name>
    <dbReference type="NCBI Taxonomy" id="34006"/>
    <lineage>
        <taxon>Bacteria</taxon>
        <taxon>Pseudomonadati</taxon>
        <taxon>Pseudomonadota</taxon>
        <taxon>Alphaproteobacteria</taxon>
        <taxon>Rhodobacterales</taxon>
        <taxon>Paracoccaceae</taxon>
        <taxon>Paracoccus</taxon>
    </lineage>
</organism>
<keyword evidence="4" id="KW-1185">Reference proteome</keyword>
<comment type="caution">
    <text evidence="3">The sequence shown here is derived from an EMBL/GenBank/DDBJ whole genome shotgun (WGS) entry which is preliminary data.</text>
</comment>
<dbReference type="Proteomes" id="UP000256679">
    <property type="component" value="Unassembled WGS sequence"/>
</dbReference>
<reference evidence="3 4" key="1">
    <citation type="submission" date="2018-05" db="EMBL/GenBank/DDBJ databases">
        <title>Whole genome sequencing of Paracoccus thiocyanatus SST.</title>
        <authorList>
            <person name="Ghosh W."/>
            <person name="Rameez M.J."/>
            <person name="Roy C."/>
        </authorList>
    </citation>
    <scope>NUCLEOTIDE SEQUENCE [LARGE SCALE GENOMIC DNA]</scope>
    <source>
        <strain evidence="3 4">SST</strain>
    </source>
</reference>
<evidence type="ECO:0000256" key="2">
    <source>
        <dbReference type="SAM" id="SignalP"/>
    </source>
</evidence>
<feature type="chain" id="PRO_5017665558" evidence="2">
    <location>
        <begin position="21"/>
        <end position="146"/>
    </location>
</feature>
<protein>
    <submittedName>
        <fullName evidence="3">Uncharacterized protein</fullName>
    </submittedName>
</protein>
<name>A0A3D8PFT1_9RHOB</name>
<dbReference type="EMBL" id="QFCQ01000015">
    <property type="protein sequence ID" value="RDW14055.1"/>
    <property type="molecule type" value="Genomic_DNA"/>
</dbReference>
<keyword evidence="2" id="KW-0732">Signal</keyword>
<feature type="signal peptide" evidence="2">
    <location>
        <begin position="1"/>
        <end position="20"/>
    </location>
</feature>
<sequence length="146" mass="15688">MKTLAAALLLSCGLLSAGHAQQGSAIDTMPSAQIVEQAGSLHPSALYVLASRLLAEGKGPEAANWMYAGQLRYRFLLAVPKAQADDRILFAALTEQVGRPVNEYIAGDPDEWIAGRWTGTRRTKTTSPPRPGMRPNWPRCGAGWTG</sequence>
<proteinExistence type="predicted"/>
<accession>A0A3D8PFT1</accession>
<evidence type="ECO:0000313" key="3">
    <source>
        <dbReference type="EMBL" id="RDW14055.1"/>
    </source>
</evidence>
<dbReference type="RefSeq" id="WP_115754944.1">
    <property type="nucleotide sequence ID" value="NZ_QFCQ01000015.1"/>
</dbReference>
<dbReference type="AlphaFoldDB" id="A0A3D8PFT1"/>
<evidence type="ECO:0000313" key="4">
    <source>
        <dbReference type="Proteomes" id="UP000256679"/>
    </source>
</evidence>
<feature type="region of interest" description="Disordered" evidence="1">
    <location>
        <begin position="120"/>
        <end position="146"/>
    </location>
</feature>